<feature type="compositionally biased region" description="Low complexity" evidence="10">
    <location>
        <begin position="331"/>
        <end position="341"/>
    </location>
</feature>
<feature type="region of interest" description="Disordered" evidence="10">
    <location>
        <begin position="272"/>
        <end position="294"/>
    </location>
</feature>
<feature type="compositionally biased region" description="Acidic residues" evidence="10">
    <location>
        <begin position="56"/>
        <end position="75"/>
    </location>
</feature>
<dbReference type="PROSITE" id="PS51279">
    <property type="entry name" value="BCNT_C"/>
    <property type="match status" value="1"/>
</dbReference>
<evidence type="ECO:0000256" key="6">
    <source>
        <dbReference type="ARBA" id="ARBA00022840"/>
    </source>
</evidence>
<dbReference type="InterPro" id="IPR011421">
    <property type="entry name" value="BCNT-C"/>
</dbReference>
<evidence type="ECO:0000256" key="4">
    <source>
        <dbReference type="ARBA" id="ARBA00022741"/>
    </source>
</evidence>
<name>A0ABM1N2S1_NICVS</name>
<dbReference type="InterPro" id="IPR051334">
    <property type="entry name" value="SRPK"/>
</dbReference>
<dbReference type="InterPro" id="IPR006076">
    <property type="entry name" value="FAD-dep_OxRdtase"/>
</dbReference>
<keyword evidence="13" id="KW-1185">Reference proteome</keyword>
<dbReference type="CDD" id="cd14136">
    <property type="entry name" value="STKc_SRPK"/>
    <property type="match status" value="1"/>
</dbReference>
<dbReference type="PANTHER" id="PTHR47634:SF9">
    <property type="entry name" value="PROTEIN KINASE DOMAIN-CONTAINING PROTEIN-RELATED"/>
    <property type="match status" value="1"/>
</dbReference>
<dbReference type="InterPro" id="IPR011009">
    <property type="entry name" value="Kinase-like_dom_sf"/>
</dbReference>
<evidence type="ECO:0000313" key="14">
    <source>
        <dbReference type="RefSeq" id="XP_017781121.1"/>
    </source>
</evidence>
<feature type="region of interest" description="Disordered" evidence="10">
    <location>
        <begin position="1110"/>
        <end position="1140"/>
    </location>
</feature>
<keyword evidence="2" id="KW-0723">Serine/threonine-protein kinase</keyword>
<dbReference type="SUPFAM" id="SSF51971">
    <property type="entry name" value="Nucleotide-binding domain"/>
    <property type="match status" value="1"/>
</dbReference>
<reference evidence="14" key="1">
    <citation type="submission" date="2025-08" db="UniProtKB">
        <authorList>
            <consortium name="RefSeq"/>
        </authorList>
    </citation>
    <scope>IDENTIFICATION</scope>
    <source>
        <tissue evidence="14">Whole Larva</tissue>
    </source>
</reference>
<dbReference type="RefSeq" id="XP_017781121.1">
    <property type="nucleotide sequence ID" value="XM_017925632.1"/>
</dbReference>
<dbReference type="Gene3D" id="3.30.200.20">
    <property type="entry name" value="Phosphorylase Kinase, domain 1"/>
    <property type="match status" value="1"/>
</dbReference>
<comment type="catalytic activity">
    <reaction evidence="7">
        <text>L-threonyl-[protein] + ATP = O-phospho-L-threonyl-[protein] + ADP + H(+)</text>
        <dbReference type="Rhea" id="RHEA:46608"/>
        <dbReference type="Rhea" id="RHEA-COMP:11060"/>
        <dbReference type="Rhea" id="RHEA-COMP:11605"/>
        <dbReference type="ChEBI" id="CHEBI:15378"/>
        <dbReference type="ChEBI" id="CHEBI:30013"/>
        <dbReference type="ChEBI" id="CHEBI:30616"/>
        <dbReference type="ChEBI" id="CHEBI:61977"/>
        <dbReference type="ChEBI" id="CHEBI:456216"/>
        <dbReference type="EC" id="2.7.11.1"/>
    </reaction>
</comment>
<dbReference type="Gene3D" id="3.40.50.720">
    <property type="entry name" value="NAD(P)-binding Rossmann-like Domain"/>
    <property type="match status" value="1"/>
</dbReference>
<dbReference type="GeneID" id="108565950"/>
<dbReference type="EC" id="2.7.11.1" evidence="1"/>
<feature type="region of interest" description="Disordered" evidence="10">
    <location>
        <begin position="1172"/>
        <end position="1191"/>
    </location>
</feature>
<feature type="binding site" evidence="9">
    <location>
        <position position="125"/>
    </location>
    <ligand>
        <name>ATP</name>
        <dbReference type="ChEBI" id="CHEBI:30616"/>
    </ligand>
</feature>
<dbReference type="InterPro" id="IPR000719">
    <property type="entry name" value="Prot_kinase_dom"/>
</dbReference>
<feature type="compositionally biased region" description="Acidic residues" evidence="10">
    <location>
        <begin position="1028"/>
        <end position="1041"/>
    </location>
</feature>
<dbReference type="PROSITE" id="PS00108">
    <property type="entry name" value="PROTEIN_KINASE_ST"/>
    <property type="match status" value="1"/>
</dbReference>
<evidence type="ECO:0000256" key="3">
    <source>
        <dbReference type="ARBA" id="ARBA00022679"/>
    </source>
</evidence>
<evidence type="ECO:0000256" key="7">
    <source>
        <dbReference type="ARBA" id="ARBA00047899"/>
    </source>
</evidence>
<comment type="catalytic activity">
    <reaction evidence="8">
        <text>L-seryl-[protein] + ATP = O-phospho-L-seryl-[protein] + ADP + H(+)</text>
        <dbReference type="Rhea" id="RHEA:17989"/>
        <dbReference type="Rhea" id="RHEA-COMP:9863"/>
        <dbReference type="Rhea" id="RHEA-COMP:11604"/>
        <dbReference type="ChEBI" id="CHEBI:15378"/>
        <dbReference type="ChEBI" id="CHEBI:29999"/>
        <dbReference type="ChEBI" id="CHEBI:30616"/>
        <dbReference type="ChEBI" id="CHEBI:83421"/>
        <dbReference type="ChEBI" id="CHEBI:456216"/>
        <dbReference type="EC" id="2.7.11.1"/>
    </reaction>
</comment>
<evidence type="ECO:0000259" key="11">
    <source>
        <dbReference type="PROSITE" id="PS50011"/>
    </source>
</evidence>
<dbReference type="InterPro" id="IPR008271">
    <property type="entry name" value="Ser/Thr_kinase_AS"/>
</dbReference>
<dbReference type="PROSITE" id="PS00107">
    <property type="entry name" value="PROTEIN_KINASE_ATP"/>
    <property type="match status" value="1"/>
</dbReference>
<keyword evidence="3" id="KW-0808">Transferase</keyword>
<dbReference type="SUPFAM" id="SSF56112">
    <property type="entry name" value="Protein kinase-like (PK-like)"/>
    <property type="match status" value="1"/>
</dbReference>
<protein>
    <recommendedName>
        <fullName evidence="1">non-specific serine/threonine protein kinase</fullName>
        <ecNumber evidence="1">2.7.11.1</ecNumber>
    </recommendedName>
</protein>
<evidence type="ECO:0000256" key="5">
    <source>
        <dbReference type="ARBA" id="ARBA00022777"/>
    </source>
</evidence>
<feature type="compositionally biased region" description="Basic residues" evidence="10">
    <location>
        <begin position="1050"/>
        <end position="1064"/>
    </location>
</feature>
<feature type="compositionally biased region" description="Acidic residues" evidence="10">
    <location>
        <begin position="1007"/>
        <end position="1018"/>
    </location>
</feature>
<dbReference type="Proteomes" id="UP000695000">
    <property type="component" value="Unplaced"/>
</dbReference>
<keyword evidence="5" id="KW-0418">Kinase</keyword>
<feature type="compositionally biased region" description="Basic and acidic residues" evidence="10">
    <location>
        <begin position="1080"/>
        <end position="1098"/>
    </location>
</feature>
<feature type="compositionally biased region" description="Basic residues" evidence="10">
    <location>
        <begin position="281"/>
        <end position="293"/>
    </location>
</feature>
<feature type="domain" description="BCNT-C" evidence="12">
    <location>
        <begin position="1182"/>
        <end position="1265"/>
    </location>
</feature>
<feature type="region of interest" description="Disordered" evidence="10">
    <location>
        <begin position="1"/>
        <end position="82"/>
    </location>
</feature>
<feature type="compositionally biased region" description="Polar residues" evidence="10">
    <location>
        <begin position="365"/>
        <end position="375"/>
    </location>
</feature>
<evidence type="ECO:0000259" key="12">
    <source>
        <dbReference type="PROSITE" id="PS51279"/>
    </source>
</evidence>
<keyword evidence="6 9" id="KW-0067">ATP-binding</keyword>
<gene>
    <name evidence="14" type="primary">LOC108565950</name>
</gene>
<evidence type="ECO:0000313" key="13">
    <source>
        <dbReference type="Proteomes" id="UP000695000"/>
    </source>
</evidence>
<dbReference type="PANTHER" id="PTHR47634">
    <property type="entry name" value="PROTEIN KINASE DOMAIN-CONTAINING PROTEIN-RELATED"/>
    <property type="match status" value="1"/>
</dbReference>
<dbReference type="InterPro" id="IPR017441">
    <property type="entry name" value="Protein_kinase_ATP_BS"/>
</dbReference>
<feature type="domain" description="Protein kinase" evidence="11">
    <location>
        <begin position="96"/>
        <end position="566"/>
    </location>
</feature>
<feature type="compositionally biased region" description="Basic residues" evidence="10">
    <location>
        <begin position="16"/>
        <end position="28"/>
    </location>
</feature>
<dbReference type="SUPFAM" id="SSF54373">
    <property type="entry name" value="FAD-linked reductases, C-terminal domain"/>
    <property type="match status" value="1"/>
</dbReference>
<feature type="region of interest" description="Disordered" evidence="10">
    <location>
        <begin position="1007"/>
        <end position="1098"/>
    </location>
</feature>
<dbReference type="Pfam" id="PF01266">
    <property type="entry name" value="DAO"/>
    <property type="match status" value="1"/>
</dbReference>
<evidence type="ECO:0000256" key="2">
    <source>
        <dbReference type="ARBA" id="ARBA00022527"/>
    </source>
</evidence>
<dbReference type="Gene3D" id="1.10.510.10">
    <property type="entry name" value="Transferase(Phosphotransferase) domain 1"/>
    <property type="match status" value="1"/>
</dbReference>
<accession>A0ABM1N2S1</accession>
<dbReference type="Pfam" id="PF00069">
    <property type="entry name" value="Pkinase"/>
    <property type="match status" value="2"/>
</dbReference>
<evidence type="ECO:0000256" key="1">
    <source>
        <dbReference type="ARBA" id="ARBA00012513"/>
    </source>
</evidence>
<dbReference type="SMART" id="SM00220">
    <property type="entry name" value="S_TKc"/>
    <property type="match status" value="1"/>
</dbReference>
<sequence>MSSKSDVNRRVLAIQAKKKRHKPGKKKGKNDELNGQGAGNRNNQRFEPSHSSSNETIEDADGQYSSEEEEEQEDSTDYRKGGYHPVKIGDTFLSRYHVFRKLGWGHFSTVWLCWDIEDKRFVALKIVKSAQHFTETALDEIKILKSVRESDPEDPKRNKTVQLLNDFKISGVNGVHVCMVFEVLGHHLLKLIIKSNYNGIPRANVKVIMRQVLEGLDYLHTKCKIIHTDIKPENVLICVSEEYIRKLACEAAEMRQLGLKLPTSLVSTAPIQETPSNIKMSKNKKKKMKKKAKRQNELLKRQMEQINELDEQKKVKENGDINGEIAECNGEASPSPESTPENESKLPNGCGDELGLGGGDDNQEPKSPTDNSATLMSEDDSPSVTLKSEPKQPEPDPAFTECEFEVKIADLGNACWVDRHFTEDIQTRQYRSLEVLLGAGYSTSADIWSTACMAFELATGDYLFEPHSGEDYSRDEDHLAHIIELLGEIPRRITILGKNSKLFFNKKSELKHITGLKPWCLEDVLTEKYEWNRKQAEEFAAFLKPMLDFDPDRRATAAQCLQHPWLNAPNCSEMSDLKIGVLGAGVVGLTTAVELQKEFRQAQIDVVADKFYEDTTSFVAAGLFRPGTSFCGPTEDITRKWISDAYYYWDEIRKTAEAPDAGVTQMSGYIFSSKFPGLVRNHYIEKIVPIYRSATEEELSICPGNWKYGSYFTTLLTECSRYLPWATKRFTANGGKITTRKIENFSEFQNQYDVVVNCTGLGSKFLCNDYKIVPMRGQVLKVEAKWIKTFFYGDYDTYIIPGFESVTLGGCRQYDSYDLSVNKYDGMAIKERCEALLPSLKNAKLVAQRVGLRPHRDPVRVEKELVNCNGSKLKVVHNYGHGGYGVTVAPGTSLYAVKLLPGLEKKSFSCLTSLPESKSSVCNSRAVSSNLSFNNFFATSLVASILVNPTQQYSTVCPTPQKQAYNGCMGRLENLYTEAIAALLTIPDINGVTTPMTTITFRMNIDFPEDSDSSDEDYVPAGAADVPSEVDSDGDPEDPLSDSESLDKRGAKRKKKSSKSKKKKKTEEANEDNAETLKTSQEKSEATEEDKKKHADSLWASFKKDTGFKKKAIDDKKSTTSSEPIKKSVVADEKPVSKSEPAKVKITEVFEFAGEEVKIEKEVAADSAEARLSTASGSAPPAKSRGGLGGIGSVLNQLGKKKKISTLEKSKLDWNKFKKEEKIEEELDKYKKGKDGYLERQDFLQRADLRRFEIEKEIRTIERNKRMNNVQ</sequence>
<dbReference type="Pfam" id="PF07572">
    <property type="entry name" value="BCNT"/>
    <property type="match status" value="1"/>
</dbReference>
<proteinExistence type="predicted"/>
<evidence type="ECO:0000256" key="8">
    <source>
        <dbReference type="ARBA" id="ARBA00048679"/>
    </source>
</evidence>
<evidence type="ECO:0000256" key="10">
    <source>
        <dbReference type="SAM" id="MobiDB-lite"/>
    </source>
</evidence>
<evidence type="ECO:0000256" key="9">
    <source>
        <dbReference type="PROSITE-ProRule" id="PRU10141"/>
    </source>
</evidence>
<dbReference type="Gene3D" id="3.30.9.10">
    <property type="entry name" value="D-Amino Acid Oxidase, subunit A, domain 2"/>
    <property type="match status" value="1"/>
</dbReference>
<feature type="region of interest" description="Disordered" evidence="10">
    <location>
        <begin position="324"/>
        <end position="398"/>
    </location>
</feature>
<dbReference type="PROSITE" id="PS50011">
    <property type="entry name" value="PROTEIN_KINASE_DOM"/>
    <property type="match status" value="1"/>
</dbReference>
<keyword evidence="4 9" id="KW-0547">Nucleotide-binding</keyword>
<organism evidence="13 14">
    <name type="scientific">Nicrophorus vespilloides</name>
    <name type="common">Boreal carrion beetle</name>
    <dbReference type="NCBI Taxonomy" id="110193"/>
    <lineage>
        <taxon>Eukaryota</taxon>
        <taxon>Metazoa</taxon>
        <taxon>Ecdysozoa</taxon>
        <taxon>Arthropoda</taxon>
        <taxon>Hexapoda</taxon>
        <taxon>Insecta</taxon>
        <taxon>Pterygota</taxon>
        <taxon>Neoptera</taxon>
        <taxon>Endopterygota</taxon>
        <taxon>Coleoptera</taxon>
        <taxon>Polyphaga</taxon>
        <taxon>Staphyliniformia</taxon>
        <taxon>Silphidae</taxon>
        <taxon>Nicrophorinae</taxon>
        <taxon>Nicrophorus</taxon>
    </lineage>
</organism>